<comment type="subcellular location">
    <subcellularLocation>
        <location evidence="1">Nucleus</location>
    </subcellularLocation>
</comment>
<dbReference type="AlphaFoldDB" id="A0A803M5E2"/>
<evidence type="ECO:0000256" key="4">
    <source>
        <dbReference type="ARBA" id="ARBA00023163"/>
    </source>
</evidence>
<evidence type="ECO:0000256" key="3">
    <source>
        <dbReference type="ARBA" id="ARBA00023125"/>
    </source>
</evidence>
<keyword evidence="3" id="KW-0238">DNA-binding</keyword>
<feature type="compositionally biased region" description="Polar residues" evidence="6">
    <location>
        <begin position="172"/>
        <end position="183"/>
    </location>
</feature>
<dbReference type="SUPFAM" id="SSF55455">
    <property type="entry name" value="SRF-like"/>
    <property type="match status" value="1"/>
</dbReference>
<accession>A0A803M5E2</accession>
<dbReference type="PROSITE" id="PS50066">
    <property type="entry name" value="MADS_BOX_2"/>
    <property type="match status" value="1"/>
</dbReference>
<dbReference type="GeneID" id="110738530"/>
<dbReference type="Gramene" id="AUR62023665-RA">
    <property type="protein sequence ID" value="AUR62023665-RA:cds"/>
    <property type="gene ID" value="AUR62023665"/>
</dbReference>
<dbReference type="SMART" id="SM00432">
    <property type="entry name" value="MADS"/>
    <property type="match status" value="1"/>
</dbReference>
<dbReference type="GO" id="GO:0000987">
    <property type="term" value="F:cis-regulatory region sequence-specific DNA binding"/>
    <property type="evidence" value="ECO:0007669"/>
    <property type="project" value="InterPro"/>
</dbReference>
<reference evidence="8" key="2">
    <citation type="submission" date="2021-03" db="UniProtKB">
        <authorList>
            <consortium name="EnsemblPlants"/>
        </authorList>
    </citation>
    <scope>IDENTIFICATION</scope>
</reference>
<protein>
    <recommendedName>
        <fullName evidence="7">MADS-box domain-containing protein</fullName>
    </recommendedName>
</protein>
<dbReference type="OrthoDB" id="762064at2759"/>
<feature type="domain" description="MADS-box" evidence="7">
    <location>
        <begin position="1"/>
        <end position="54"/>
    </location>
</feature>
<dbReference type="Gene3D" id="3.40.1810.10">
    <property type="entry name" value="Transcription factor, MADS-box"/>
    <property type="match status" value="1"/>
</dbReference>
<name>A0A803M5E2_CHEQI</name>
<dbReference type="RefSeq" id="XP_021774627.1">
    <property type="nucleotide sequence ID" value="XM_021918935.1"/>
</dbReference>
<gene>
    <name evidence="8" type="primary">LOC110738530</name>
</gene>
<evidence type="ECO:0000313" key="8">
    <source>
        <dbReference type="EnsemblPlants" id="AUR62023665-RA:cds"/>
    </source>
</evidence>
<proteinExistence type="predicted"/>
<dbReference type="GO" id="GO:0000981">
    <property type="term" value="F:DNA-binding transcription factor activity, RNA polymerase II-specific"/>
    <property type="evidence" value="ECO:0007669"/>
    <property type="project" value="InterPro"/>
</dbReference>
<dbReference type="OMA" id="CATEACA"/>
<dbReference type="KEGG" id="cqi:110738530"/>
<dbReference type="PANTHER" id="PTHR48019">
    <property type="entry name" value="SERUM RESPONSE FACTOR HOMOLOG"/>
    <property type="match status" value="1"/>
</dbReference>
<dbReference type="InterPro" id="IPR036879">
    <property type="entry name" value="TF_MADSbox_sf"/>
</dbReference>
<dbReference type="Proteomes" id="UP000596660">
    <property type="component" value="Unplaced"/>
</dbReference>
<dbReference type="EnsemblPlants" id="AUR62023665-RA">
    <property type="protein sequence ID" value="AUR62023665-RA:cds"/>
    <property type="gene ID" value="AUR62023665"/>
</dbReference>
<evidence type="ECO:0000256" key="1">
    <source>
        <dbReference type="ARBA" id="ARBA00004123"/>
    </source>
</evidence>
<dbReference type="GO" id="GO:0005634">
    <property type="term" value="C:nucleus"/>
    <property type="evidence" value="ECO:0007669"/>
    <property type="project" value="UniProtKB-SubCell"/>
</dbReference>
<evidence type="ECO:0000256" key="5">
    <source>
        <dbReference type="ARBA" id="ARBA00023242"/>
    </source>
</evidence>
<dbReference type="CDD" id="cd00266">
    <property type="entry name" value="MADS_SRF_like"/>
    <property type="match status" value="1"/>
</dbReference>
<dbReference type="GO" id="GO:0046983">
    <property type="term" value="F:protein dimerization activity"/>
    <property type="evidence" value="ECO:0007669"/>
    <property type="project" value="InterPro"/>
</dbReference>
<evidence type="ECO:0000256" key="2">
    <source>
        <dbReference type="ARBA" id="ARBA00023015"/>
    </source>
</evidence>
<organism evidence="8 9">
    <name type="scientific">Chenopodium quinoa</name>
    <name type="common">Quinoa</name>
    <dbReference type="NCBI Taxonomy" id="63459"/>
    <lineage>
        <taxon>Eukaryota</taxon>
        <taxon>Viridiplantae</taxon>
        <taxon>Streptophyta</taxon>
        <taxon>Embryophyta</taxon>
        <taxon>Tracheophyta</taxon>
        <taxon>Spermatophyta</taxon>
        <taxon>Magnoliopsida</taxon>
        <taxon>eudicotyledons</taxon>
        <taxon>Gunneridae</taxon>
        <taxon>Pentapetalae</taxon>
        <taxon>Caryophyllales</taxon>
        <taxon>Chenopodiaceae</taxon>
        <taxon>Chenopodioideae</taxon>
        <taxon>Atripliceae</taxon>
        <taxon>Chenopodium</taxon>
    </lineage>
</organism>
<keyword evidence="9" id="KW-1185">Reference proteome</keyword>
<keyword evidence="2" id="KW-0805">Transcription regulation</keyword>
<dbReference type="InterPro" id="IPR033897">
    <property type="entry name" value="SRF-like_MADS-box"/>
</dbReference>
<feature type="region of interest" description="Disordered" evidence="6">
    <location>
        <begin position="157"/>
        <end position="183"/>
    </location>
</feature>
<evidence type="ECO:0000313" key="9">
    <source>
        <dbReference type="Proteomes" id="UP000596660"/>
    </source>
</evidence>
<sequence>MARKKVKLAFIENATSRKATSSKRTKGLVKKTQELSVLCDIDACAIIFAKDAQVPVVWPSSEAEIKRIISNYRDNSDMYQLQRQLDQQSLSEVNVIKTEEKVERIQRKNRDLQIENMVTDIMTGKSTIEQVDPCDLSDLILVLENRMKSVQHRLKVFGKNSNPRSQGDRTMEASTSGANHTSQ</sequence>
<dbReference type="Pfam" id="PF00319">
    <property type="entry name" value="SRF-TF"/>
    <property type="match status" value="1"/>
</dbReference>
<evidence type="ECO:0000259" key="7">
    <source>
        <dbReference type="PROSITE" id="PS50066"/>
    </source>
</evidence>
<dbReference type="InterPro" id="IPR050142">
    <property type="entry name" value="MADS-box/MEF2_TF"/>
</dbReference>
<dbReference type="InterPro" id="IPR002100">
    <property type="entry name" value="TF_MADSbox"/>
</dbReference>
<reference evidence="8" key="1">
    <citation type="journal article" date="2017" name="Nature">
        <title>The genome of Chenopodium quinoa.</title>
        <authorList>
            <person name="Jarvis D.E."/>
            <person name="Ho Y.S."/>
            <person name="Lightfoot D.J."/>
            <person name="Schmoeckel S.M."/>
            <person name="Li B."/>
            <person name="Borm T.J.A."/>
            <person name="Ohyanagi H."/>
            <person name="Mineta K."/>
            <person name="Michell C.T."/>
            <person name="Saber N."/>
            <person name="Kharbatia N.M."/>
            <person name="Rupper R.R."/>
            <person name="Sharp A.R."/>
            <person name="Dally N."/>
            <person name="Boughton B.A."/>
            <person name="Woo Y.H."/>
            <person name="Gao G."/>
            <person name="Schijlen E.G.W.M."/>
            <person name="Guo X."/>
            <person name="Momin A.A."/>
            <person name="Negrao S."/>
            <person name="Al-Babili S."/>
            <person name="Gehring C."/>
            <person name="Roessner U."/>
            <person name="Jung C."/>
            <person name="Murphy K."/>
            <person name="Arold S.T."/>
            <person name="Gojobori T."/>
            <person name="van der Linden C.G."/>
            <person name="van Loo E.N."/>
            <person name="Jellen E.N."/>
            <person name="Maughan P.J."/>
            <person name="Tester M."/>
        </authorList>
    </citation>
    <scope>NUCLEOTIDE SEQUENCE [LARGE SCALE GENOMIC DNA]</scope>
    <source>
        <strain evidence="8">cv. PI 614886</strain>
    </source>
</reference>
<dbReference type="GO" id="GO:0045944">
    <property type="term" value="P:positive regulation of transcription by RNA polymerase II"/>
    <property type="evidence" value="ECO:0007669"/>
    <property type="project" value="InterPro"/>
</dbReference>
<keyword evidence="5" id="KW-0539">Nucleus</keyword>
<dbReference type="PRINTS" id="PR00404">
    <property type="entry name" value="MADSDOMAIN"/>
</dbReference>
<keyword evidence="4" id="KW-0804">Transcription</keyword>
<evidence type="ECO:0000256" key="6">
    <source>
        <dbReference type="SAM" id="MobiDB-lite"/>
    </source>
</evidence>